<dbReference type="InterPro" id="IPR016169">
    <property type="entry name" value="FAD-bd_PCMH_sub2"/>
</dbReference>
<dbReference type="InterPro" id="IPR016164">
    <property type="entry name" value="FAD-linked_Oxase-like_C"/>
</dbReference>
<dbReference type="FunFam" id="1.10.45.10:FF:000001">
    <property type="entry name" value="D-lactate dehydrogenase mitochondrial"/>
    <property type="match status" value="1"/>
</dbReference>
<evidence type="ECO:0000256" key="3">
    <source>
        <dbReference type="ARBA" id="ARBA00022630"/>
    </source>
</evidence>
<dbReference type="OrthoDB" id="8522822at2"/>
<dbReference type="Gene3D" id="3.30.70.2740">
    <property type="match status" value="1"/>
</dbReference>
<dbReference type="GO" id="GO:0071949">
    <property type="term" value="F:FAD binding"/>
    <property type="evidence" value="ECO:0007669"/>
    <property type="project" value="InterPro"/>
</dbReference>
<dbReference type="AlphaFoldDB" id="A0A4T0V750"/>
<dbReference type="InterPro" id="IPR016166">
    <property type="entry name" value="FAD-bd_PCMH"/>
</dbReference>
<name>A0A4T0V750_9NEIS</name>
<dbReference type="InterPro" id="IPR006094">
    <property type="entry name" value="Oxid_FAD_bind_N"/>
</dbReference>
<gene>
    <name evidence="7" type="ORF">E5K04_01365</name>
</gene>
<evidence type="ECO:0000256" key="1">
    <source>
        <dbReference type="ARBA" id="ARBA00001974"/>
    </source>
</evidence>
<evidence type="ECO:0000256" key="5">
    <source>
        <dbReference type="ARBA" id="ARBA00023002"/>
    </source>
</evidence>
<reference evidence="7 8" key="1">
    <citation type="submission" date="2019-04" db="EMBL/GenBank/DDBJ databases">
        <title>Crenobacter sp. nov.</title>
        <authorList>
            <person name="Shi S."/>
        </authorList>
    </citation>
    <scope>NUCLEOTIDE SEQUENCE [LARGE SCALE GENOMIC DNA]</scope>
    <source>
        <strain evidence="7 8">GY 70310</strain>
    </source>
</reference>
<dbReference type="InterPro" id="IPR036318">
    <property type="entry name" value="FAD-bd_PCMH-like_sf"/>
</dbReference>
<evidence type="ECO:0000256" key="2">
    <source>
        <dbReference type="ARBA" id="ARBA00008000"/>
    </source>
</evidence>
<dbReference type="InterPro" id="IPR016167">
    <property type="entry name" value="FAD-bd_PCMH_sub1"/>
</dbReference>
<dbReference type="EMBL" id="STGJ01000001">
    <property type="protein sequence ID" value="TIC87095.1"/>
    <property type="molecule type" value="Genomic_DNA"/>
</dbReference>
<comment type="cofactor">
    <cofactor evidence="1">
        <name>FAD</name>
        <dbReference type="ChEBI" id="CHEBI:57692"/>
    </cofactor>
</comment>
<evidence type="ECO:0000256" key="4">
    <source>
        <dbReference type="ARBA" id="ARBA00022827"/>
    </source>
</evidence>
<keyword evidence="3" id="KW-0285">Flavoprotein</keyword>
<dbReference type="PROSITE" id="PS51387">
    <property type="entry name" value="FAD_PCMH"/>
    <property type="match status" value="1"/>
</dbReference>
<dbReference type="Gene3D" id="3.30.43.10">
    <property type="entry name" value="Uridine Diphospho-n-acetylenolpyruvylglucosamine Reductase, domain 2"/>
    <property type="match status" value="1"/>
</dbReference>
<accession>A0A4T0V750</accession>
<evidence type="ECO:0000313" key="7">
    <source>
        <dbReference type="EMBL" id="TIC87095.1"/>
    </source>
</evidence>
<feature type="domain" description="FAD-binding PCMH-type" evidence="6">
    <location>
        <begin position="37"/>
        <end position="216"/>
    </location>
</feature>
<dbReference type="Gene3D" id="3.30.70.2190">
    <property type="match status" value="1"/>
</dbReference>
<dbReference type="InterPro" id="IPR051264">
    <property type="entry name" value="FAD-oxidored/transferase_4"/>
</dbReference>
<sequence>MSTMPDLQALLAEASALRVATDEESRASYGLDWTRYWQADTPAVLFPGTVDEVVAIVRWARQHQVALVPSGGRTGLSGGAVAASGEVVVSFERMNRIGRFDALDGIVEVEPGVITRTLQDFAREHGMYYPVDFASSGSSQIGGNIATNAGGIQVLRYGMTREWVAGLTVVTGAGEVLELNRGLVKNNTGYDLRHLFVGSEGTLGFIVGAAIRLTQAPPETAVMVLALPDLSCVMRVFDAFRRALSLQAFEFFSDKALRHVLARGAARPFESAAPYYVLLEYVRPAGGAEPDLAVFGHCAEQGWVVDGVVSQSDAHARALWRLREDISEAITPHTPYKNDIALRISEVDPFVARLDALLAEAYPDFEVVWFGHIGDGNLHINVLRPASMALAAFRQACEHVNQAVFELVREAGGSVSAEHGVGLFKRDYLSYTRSPEEITLMRGIKQLFDPDGVMNPGKLLA</sequence>
<dbReference type="InterPro" id="IPR016171">
    <property type="entry name" value="Vanillyl_alc_oxidase_C-sub2"/>
</dbReference>
<protein>
    <submittedName>
        <fullName evidence="7">FAD-binding oxidoreductase</fullName>
    </submittedName>
</protein>
<dbReference type="Pfam" id="PF01565">
    <property type="entry name" value="FAD_binding_4"/>
    <property type="match status" value="1"/>
</dbReference>
<evidence type="ECO:0000259" key="6">
    <source>
        <dbReference type="PROSITE" id="PS51387"/>
    </source>
</evidence>
<keyword evidence="8" id="KW-1185">Reference proteome</keyword>
<dbReference type="Gene3D" id="3.30.465.10">
    <property type="match status" value="1"/>
</dbReference>
<dbReference type="SUPFAM" id="SSF55103">
    <property type="entry name" value="FAD-linked oxidases, C-terminal domain"/>
    <property type="match status" value="1"/>
</dbReference>
<dbReference type="Gene3D" id="1.10.45.10">
    <property type="entry name" value="Vanillyl-alcohol Oxidase, Chain A, domain 4"/>
    <property type="match status" value="1"/>
</dbReference>
<comment type="similarity">
    <text evidence="2">Belongs to the FAD-binding oxidoreductase/transferase type 4 family.</text>
</comment>
<comment type="caution">
    <text evidence="7">The sequence shown here is derived from an EMBL/GenBank/DDBJ whole genome shotgun (WGS) entry which is preliminary data.</text>
</comment>
<dbReference type="GO" id="GO:0022904">
    <property type="term" value="P:respiratory electron transport chain"/>
    <property type="evidence" value="ECO:0007669"/>
    <property type="project" value="TreeGrafter"/>
</dbReference>
<dbReference type="Proteomes" id="UP000308891">
    <property type="component" value="Unassembled WGS sequence"/>
</dbReference>
<dbReference type="RefSeq" id="WP_136551106.1">
    <property type="nucleotide sequence ID" value="NZ_STGJ01000001.1"/>
</dbReference>
<keyword evidence="5" id="KW-0560">Oxidoreductase</keyword>
<proteinExistence type="inferred from homology"/>
<organism evidence="7 8">
    <name type="scientific">Crenobacter intestini</name>
    <dbReference type="NCBI Taxonomy" id="2563443"/>
    <lineage>
        <taxon>Bacteria</taxon>
        <taxon>Pseudomonadati</taxon>
        <taxon>Pseudomonadota</taxon>
        <taxon>Betaproteobacteria</taxon>
        <taxon>Neisseriales</taxon>
        <taxon>Neisseriaceae</taxon>
        <taxon>Crenobacter</taxon>
    </lineage>
</organism>
<evidence type="ECO:0000313" key="8">
    <source>
        <dbReference type="Proteomes" id="UP000308891"/>
    </source>
</evidence>
<dbReference type="PANTHER" id="PTHR43716">
    <property type="entry name" value="D-2-HYDROXYGLUTARATE DEHYDROGENASE, MITOCHONDRIAL"/>
    <property type="match status" value="1"/>
</dbReference>
<dbReference type="Pfam" id="PF02913">
    <property type="entry name" value="FAD-oxidase_C"/>
    <property type="match status" value="1"/>
</dbReference>
<dbReference type="FunFam" id="3.30.465.10:FF:000025">
    <property type="entry name" value="FAD-binding oxidoreductase"/>
    <property type="match status" value="1"/>
</dbReference>
<dbReference type="GO" id="GO:0016491">
    <property type="term" value="F:oxidoreductase activity"/>
    <property type="evidence" value="ECO:0007669"/>
    <property type="project" value="UniProtKB-KW"/>
</dbReference>
<dbReference type="InterPro" id="IPR004113">
    <property type="entry name" value="FAD-bd_oxidored_4_C"/>
</dbReference>
<keyword evidence="4" id="KW-0274">FAD</keyword>
<dbReference type="PANTHER" id="PTHR43716:SF1">
    <property type="entry name" value="D-2-HYDROXYGLUTARATE DEHYDROGENASE, MITOCHONDRIAL"/>
    <property type="match status" value="1"/>
</dbReference>
<dbReference type="SUPFAM" id="SSF56176">
    <property type="entry name" value="FAD-binding/transporter-associated domain-like"/>
    <property type="match status" value="1"/>
</dbReference>